<name>A0A8J3EJS5_9BACL</name>
<comment type="caution">
    <text evidence="1">The sequence shown here is derived from an EMBL/GenBank/DDBJ whole genome shotgun (WGS) entry which is preliminary data.</text>
</comment>
<dbReference type="Proteomes" id="UP000656813">
    <property type="component" value="Unassembled WGS sequence"/>
</dbReference>
<dbReference type="NCBIfam" id="TIGR01484">
    <property type="entry name" value="HAD-SF-IIB"/>
    <property type="match status" value="1"/>
</dbReference>
<evidence type="ECO:0000313" key="1">
    <source>
        <dbReference type="EMBL" id="GGH74229.1"/>
    </source>
</evidence>
<dbReference type="SFLD" id="SFLDG01144">
    <property type="entry name" value="C2.B.4:_PGP_Like"/>
    <property type="match status" value="1"/>
</dbReference>
<dbReference type="GO" id="GO:0016791">
    <property type="term" value="F:phosphatase activity"/>
    <property type="evidence" value="ECO:0007669"/>
    <property type="project" value="TreeGrafter"/>
</dbReference>
<proteinExistence type="predicted"/>
<accession>A0A8J3EJS5</accession>
<dbReference type="AlphaFoldDB" id="A0A8J3EJS5"/>
<dbReference type="InterPro" id="IPR006379">
    <property type="entry name" value="HAD-SF_hydro_IIB"/>
</dbReference>
<dbReference type="Pfam" id="PF08282">
    <property type="entry name" value="Hydrolase_3"/>
    <property type="match status" value="1"/>
</dbReference>
<dbReference type="RefSeq" id="WP_188495197.1">
    <property type="nucleotide sequence ID" value="NZ_BMFV01000001.1"/>
</dbReference>
<dbReference type="PANTHER" id="PTHR10000:SF25">
    <property type="entry name" value="PHOSPHATASE YKRA-RELATED"/>
    <property type="match status" value="1"/>
</dbReference>
<dbReference type="InterPro" id="IPR036412">
    <property type="entry name" value="HAD-like_sf"/>
</dbReference>
<dbReference type="SFLD" id="SFLDG01140">
    <property type="entry name" value="C2.B:_Phosphomannomutase_and_P"/>
    <property type="match status" value="1"/>
</dbReference>
<organism evidence="1 2">
    <name type="scientific">Pullulanibacillus pueri</name>
    <dbReference type="NCBI Taxonomy" id="1437324"/>
    <lineage>
        <taxon>Bacteria</taxon>
        <taxon>Bacillati</taxon>
        <taxon>Bacillota</taxon>
        <taxon>Bacilli</taxon>
        <taxon>Bacillales</taxon>
        <taxon>Sporolactobacillaceae</taxon>
        <taxon>Pullulanibacillus</taxon>
    </lineage>
</organism>
<dbReference type="NCBIfam" id="TIGR00099">
    <property type="entry name" value="Cof-subfamily"/>
    <property type="match status" value="1"/>
</dbReference>
<sequence>MTIVFFDLDGTILDSHKRIPDSTYEAIKRLKAKGIVPAIATGRAPFHFTSIREKLDIHTFVSFNGQYVVHEGHVISTHPLPKTHIEALVTKAQEFHHPLAFLSATGMGANANNHPHILQSFKDLKEASPVYCPTYYKEHDVYQGLLFAKSGEADTYLNSLPYFDHIQWHPYSMDILPKGGSKAEGIQKVIDHLGLSRTDTIAFGDGLNDIEMLSFVNKGIAMENGHLEAKKVADHITTSSDDHGIMNGLNYLGLI</sequence>
<reference evidence="1" key="2">
    <citation type="submission" date="2020-09" db="EMBL/GenBank/DDBJ databases">
        <authorList>
            <person name="Sun Q."/>
            <person name="Zhou Y."/>
        </authorList>
    </citation>
    <scope>NUCLEOTIDE SEQUENCE</scope>
    <source>
        <strain evidence="1">CGMCC 1.12777</strain>
    </source>
</reference>
<gene>
    <name evidence="1" type="ORF">GCM10007096_02240</name>
</gene>
<dbReference type="Gene3D" id="3.40.50.1000">
    <property type="entry name" value="HAD superfamily/HAD-like"/>
    <property type="match status" value="1"/>
</dbReference>
<dbReference type="PANTHER" id="PTHR10000">
    <property type="entry name" value="PHOSPHOSERINE PHOSPHATASE"/>
    <property type="match status" value="1"/>
</dbReference>
<dbReference type="EMBL" id="BMFV01000001">
    <property type="protein sequence ID" value="GGH74229.1"/>
    <property type="molecule type" value="Genomic_DNA"/>
</dbReference>
<reference evidence="1" key="1">
    <citation type="journal article" date="2014" name="Int. J. Syst. Evol. Microbiol.">
        <title>Complete genome sequence of Corynebacterium casei LMG S-19264T (=DSM 44701T), isolated from a smear-ripened cheese.</title>
        <authorList>
            <consortium name="US DOE Joint Genome Institute (JGI-PGF)"/>
            <person name="Walter F."/>
            <person name="Albersmeier A."/>
            <person name="Kalinowski J."/>
            <person name="Ruckert C."/>
        </authorList>
    </citation>
    <scope>NUCLEOTIDE SEQUENCE</scope>
    <source>
        <strain evidence="1">CGMCC 1.12777</strain>
    </source>
</reference>
<dbReference type="PROSITE" id="PS01229">
    <property type="entry name" value="COF_2"/>
    <property type="match status" value="1"/>
</dbReference>
<dbReference type="Gene3D" id="3.30.1240.10">
    <property type="match status" value="1"/>
</dbReference>
<dbReference type="InterPro" id="IPR023214">
    <property type="entry name" value="HAD_sf"/>
</dbReference>
<dbReference type="InterPro" id="IPR000150">
    <property type="entry name" value="Cof"/>
</dbReference>
<dbReference type="GO" id="GO:0005829">
    <property type="term" value="C:cytosol"/>
    <property type="evidence" value="ECO:0007669"/>
    <property type="project" value="TreeGrafter"/>
</dbReference>
<dbReference type="CDD" id="cd07517">
    <property type="entry name" value="HAD_HPP"/>
    <property type="match status" value="1"/>
</dbReference>
<evidence type="ECO:0000313" key="2">
    <source>
        <dbReference type="Proteomes" id="UP000656813"/>
    </source>
</evidence>
<keyword evidence="2" id="KW-1185">Reference proteome</keyword>
<dbReference type="SUPFAM" id="SSF56784">
    <property type="entry name" value="HAD-like"/>
    <property type="match status" value="1"/>
</dbReference>
<dbReference type="SFLD" id="SFLDS00003">
    <property type="entry name" value="Haloacid_Dehalogenase"/>
    <property type="match status" value="1"/>
</dbReference>
<protein>
    <submittedName>
        <fullName evidence="1">Phosphatase</fullName>
    </submittedName>
</protein>
<dbReference type="GO" id="GO:0000287">
    <property type="term" value="F:magnesium ion binding"/>
    <property type="evidence" value="ECO:0007669"/>
    <property type="project" value="TreeGrafter"/>
</dbReference>